<dbReference type="InterPro" id="IPR003706">
    <property type="entry name" value="CstA_N"/>
</dbReference>
<keyword evidence="5 7" id="KW-1133">Transmembrane helix</keyword>
<dbReference type="EMBL" id="CP042909">
    <property type="protein sequence ID" value="QJA06380.1"/>
    <property type="molecule type" value="Genomic_DNA"/>
</dbReference>
<organism evidence="9 10">
    <name type="scientific">Thermosulfurimonas marina</name>
    <dbReference type="NCBI Taxonomy" id="2047767"/>
    <lineage>
        <taxon>Bacteria</taxon>
        <taxon>Pseudomonadati</taxon>
        <taxon>Thermodesulfobacteriota</taxon>
        <taxon>Thermodesulfobacteria</taxon>
        <taxon>Thermodesulfobacteriales</taxon>
        <taxon>Thermodesulfobacteriaceae</taxon>
        <taxon>Thermosulfurimonas</taxon>
    </lineage>
</organism>
<evidence type="ECO:0000313" key="10">
    <source>
        <dbReference type="Proteomes" id="UP000501253"/>
    </source>
</evidence>
<gene>
    <name evidence="9" type="ORF">FVE67_05985</name>
</gene>
<evidence type="ECO:0000256" key="1">
    <source>
        <dbReference type="ARBA" id="ARBA00004651"/>
    </source>
</evidence>
<feature type="transmembrane region" description="Helical" evidence="7">
    <location>
        <begin position="321"/>
        <end position="342"/>
    </location>
</feature>
<protein>
    <submittedName>
        <fullName evidence="9">Carbon starvation protein A</fullName>
    </submittedName>
</protein>
<feature type="transmembrane region" description="Helical" evidence="7">
    <location>
        <begin position="279"/>
        <end position="300"/>
    </location>
</feature>
<dbReference type="Pfam" id="PF02554">
    <property type="entry name" value="CstA"/>
    <property type="match status" value="1"/>
</dbReference>
<keyword evidence="3" id="KW-1003">Cell membrane</keyword>
<accession>A0A6H1WT81</accession>
<dbReference type="AlphaFoldDB" id="A0A6H1WT81"/>
<feature type="transmembrane region" description="Helical" evidence="7">
    <location>
        <begin position="186"/>
        <end position="208"/>
    </location>
</feature>
<feature type="transmembrane region" description="Helical" evidence="7">
    <location>
        <begin position="214"/>
        <end position="235"/>
    </location>
</feature>
<dbReference type="KEGG" id="tmai:FVE67_05985"/>
<dbReference type="Proteomes" id="UP000501253">
    <property type="component" value="Chromosome"/>
</dbReference>
<keyword evidence="10" id="KW-1185">Reference proteome</keyword>
<dbReference type="PANTHER" id="PTHR30252:SF0">
    <property type="entry name" value="PEPTIDE TRANSPORTER CSTA"/>
    <property type="match status" value="1"/>
</dbReference>
<evidence type="ECO:0000256" key="5">
    <source>
        <dbReference type="ARBA" id="ARBA00022989"/>
    </source>
</evidence>
<feature type="transmembrane region" description="Helical" evidence="7">
    <location>
        <begin position="160"/>
        <end position="179"/>
    </location>
</feature>
<feature type="domain" description="CstA N-terminal" evidence="8">
    <location>
        <begin position="3"/>
        <end position="345"/>
    </location>
</feature>
<feature type="transmembrane region" description="Helical" evidence="7">
    <location>
        <begin position="130"/>
        <end position="154"/>
    </location>
</feature>
<dbReference type="PANTHER" id="PTHR30252">
    <property type="entry name" value="INNER MEMBRANE PEPTIDE TRANSPORTER"/>
    <property type="match status" value="1"/>
</dbReference>
<evidence type="ECO:0000256" key="4">
    <source>
        <dbReference type="ARBA" id="ARBA00022692"/>
    </source>
</evidence>
<feature type="transmembrane region" description="Helical" evidence="7">
    <location>
        <begin position="354"/>
        <end position="370"/>
    </location>
</feature>
<feature type="transmembrane region" description="Helical" evidence="7">
    <location>
        <begin position="418"/>
        <end position="435"/>
    </location>
</feature>
<feature type="transmembrane region" description="Helical" evidence="7">
    <location>
        <begin position="240"/>
        <end position="259"/>
    </location>
</feature>
<comment type="subcellular location">
    <subcellularLocation>
        <location evidence="1">Cell membrane</location>
        <topology evidence="1">Multi-pass membrane protein</topology>
    </subcellularLocation>
</comment>
<dbReference type="InterPro" id="IPR051605">
    <property type="entry name" value="CstA"/>
</dbReference>
<comment type="similarity">
    <text evidence="2">Belongs to the peptide transporter carbon starvation (CstA) (TC 2.A.114) family.</text>
</comment>
<reference evidence="9 10" key="1">
    <citation type="submission" date="2019-08" db="EMBL/GenBank/DDBJ databases">
        <title>Complete genome sequence of Thermosulfurimonas marina SU872T, an anaerobic thermophilic chemolithoautotrophic bacterium isolated from a shallow marine hydrothermal vent.</title>
        <authorList>
            <person name="Allioux M."/>
            <person name="Jebbar M."/>
            <person name="Slobodkina G."/>
            <person name="Slobodkin A."/>
            <person name="Moalic Y."/>
            <person name="Frolova A."/>
            <person name="Shao Z."/>
            <person name="Alain K."/>
        </authorList>
    </citation>
    <scope>NUCLEOTIDE SEQUENCE [LARGE SCALE GENOMIC DNA]</scope>
    <source>
        <strain evidence="9 10">SU872</strain>
    </source>
</reference>
<evidence type="ECO:0000256" key="3">
    <source>
        <dbReference type="ARBA" id="ARBA00022475"/>
    </source>
</evidence>
<dbReference type="GO" id="GO:0009267">
    <property type="term" value="P:cellular response to starvation"/>
    <property type="evidence" value="ECO:0007669"/>
    <property type="project" value="InterPro"/>
</dbReference>
<keyword evidence="4 7" id="KW-0812">Transmembrane</keyword>
<sequence length="537" mass="57298">MSARWLGLGAGLIFLAGYLFYARLLSRWFGLDDRHLTPAHRLRDGLDFVPTSTPVLFGHHFASIAGAGPIVGPILAASYGWLGVFLWLVLGAVLAGGVHDMGSMAASLRHEGRSIGELLRQYLGPSAQRLFLAFAVATLILVVAAFDVIVAKTFVASPPVATASLGFLILAVLFGLLYYRAGVPLPAITLFGLLGLALSIWLGFRFPLHLKEPLWRALLLGYVFLASVLPIWLLLQPRDYLNAFLLYALLLGALVGLFLKAPEVRLPVYTGFFNDLGPLFPLLFVITSCGAISGFHSLVASGTTARQADRESQARSVGYGAMLLEGVLGVVSLCAVIGFTLADYQSLLKAKGPIAAFALGVGHFLSALGIPPEKGRAFAALAVSAFALTSLDTATRVARFMVEEFFSPAGEHVSTARSRTLFTLLVVAAAGGLAFSGAWQRIWPLMGAANQLLAALALLALTVWLTSTGRFAAFVKIPALFMLAVTLTALVLLARKNFLSGKWLLAVLSLILLVLTLLLLRLAARKLFSSGKAQELV</sequence>
<evidence type="ECO:0000256" key="7">
    <source>
        <dbReference type="SAM" id="Phobius"/>
    </source>
</evidence>
<evidence type="ECO:0000259" key="8">
    <source>
        <dbReference type="Pfam" id="PF02554"/>
    </source>
</evidence>
<keyword evidence="6 7" id="KW-0472">Membrane</keyword>
<evidence type="ECO:0000256" key="2">
    <source>
        <dbReference type="ARBA" id="ARBA00007755"/>
    </source>
</evidence>
<feature type="transmembrane region" description="Helical" evidence="7">
    <location>
        <begin position="471"/>
        <end position="494"/>
    </location>
</feature>
<feature type="transmembrane region" description="Helical" evidence="7">
    <location>
        <begin position="503"/>
        <end position="524"/>
    </location>
</feature>
<feature type="transmembrane region" description="Helical" evidence="7">
    <location>
        <begin position="79"/>
        <end position="99"/>
    </location>
</feature>
<proteinExistence type="inferred from homology"/>
<evidence type="ECO:0000313" key="9">
    <source>
        <dbReference type="EMBL" id="QJA06380.1"/>
    </source>
</evidence>
<dbReference type="RefSeq" id="WP_168719730.1">
    <property type="nucleotide sequence ID" value="NZ_CP042909.1"/>
</dbReference>
<dbReference type="GO" id="GO:0005886">
    <property type="term" value="C:plasma membrane"/>
    <property type="evidence" value="ECO:0007669"/>
    <property type="project" value="UniProtKB-SubCell"/>
</dbReference>
<name>A0A6H1WT81_9BACT</name>
<feature type="transmembrane region" description="Helical" evidence="7">
    <location>
        <begin position="442"/>
        <end position="465"/>
    </location>
</feature>
<evidence type="ECO:0000256" key="6">
    <source>
        <dbReference type="ARBA" id="ARBA00023136"/>
    </source>
</evidence>